<reference evidence="2" key="1">
    <citation type="submission" date="2017-01" db="EMBL/GenBank/DDBJ databases">
        <title>Draft genome sequence of uncultured bacilliform virus purified from snow crab.</title>
        <authorList>
            <person name="Takano T."/>
        </authorList>
    </citation>
    <scope>NUCLEOTIDE SEQUENCE</scope>
    <source>
        <strain evidence="2">Isolate_1</strain>
    </source>
</reference>
<proteinExistence type="predicted"/>
<comment type="caution">
    <text evidence="2">The sequence shown here is derived from an EMBL/GenBank/DDBJ whole genome shotgun (WGS) entry which is preliminary data.</text>
</comment>
<evidence type="ECO:0000313" key="2">
    <source>
        <dbReference type="EMBL" id="GAV93238.1"/>
    </source>
</evidence>
<gene>
    <name evidence="2" type="ORF">SCV_118</name>
</gene>
<feature type="compositionally biased region" description="Basic and acidic residues" evidence="1">
    <location>
        <begin position="25"/>
        <end position="36"/>
    </location>
</feature>
<organism evidence="2">
    <name type="scientific">Chionoecetes opilio bacilliform virus</name>
    <dbReference type="NCBI Taxonomy" id="1825681"/>
    <lineage>
        <taxon>Viruses</taxon>
        <taxon>Viruses incertae sedis</taxon>
        <taxon>Naldaviricetes</taxon>
        <taxon>Nimaviridae</taxon>
    </lineage>
</organism>
<sequence>MKDPRYWRGEKFPNFHRGGAFSIPQEEKSPIPKEDDFPIPQGGAFTIPQEDEFPIPQEDEFPIPQEDEFPIPQGGAFTIPQEEKFSIPQEDASPQENTITLSDSNLNSYGIRRDIRHVSHYYNNENKNEINGIDKGEERGYRIQISKLLDEVALLIKTTEKKNDECREVLHDQYKASGPVHGN</sequence>
<name>A0A1Q3DM24_9VIRU</name>
<dbReference type="EMBL" id="BDLS01000002">
    <property type="protein sequence ID" value="GAV93238.1"/>
    <property type="molecule type" value="Genomic_DNA"/>
</dbReference>
<accession>A0A1Q3DM24</accession>
<feature type="region of interest" description="Disordered" evidence="1">
    <location>
        <begin position="17"/>
        <end position="74"/>
    </location>
</feature>
<feature type="compositionally biased region" description="Acidic residues" evidence="1">
    <location>
        <begin position="49"/>
        <end position="69"/>
    </location>
</feature>
<protein>
    <submittedName>
        <fullName evidence="2">Uncharacterized protein</fullName>
    </submittedName>
</protein>
<evidence type="ECO:0000256" key="1">
    <source>
        <dbReference type="SAM" id="MobiDB-lite"/>
    </source>
</evidence>